<dbReference type="SUPFAM" id="SSF140453">
    <property type="entry name" value="EsxAB dimer-like"/>
    <property type="match status" value="1"/>
</dbReference>
<sequence length="118" mass="12465">MASPGFKSDAAAMTRAVSGFDEAATNAARTMTELESELVSVLSRYAGNQATAFWQLQNRLQESMRVAARELETMSGLVNQSFRNYDTGDWTVADSLKGLAGAVGEGSSVLNRLAGGPA</sequence>
<dbReference type="Pfam" id="PF06013">
    <property type="entry name" value="WXG100"/>
    <property type="match status" value="1"/>
</dbReference>
<dbReference type="InterPro" id="IPR036689">
    <property type="entry name" value="ESAT-6-like_sf"/>
</dbReference>
<accession>A0A7W7WQ96</accession>
<dbReference type="Gene3D" id="1.10.287.1060">
    <property type="entry name" value="ESAT-6-like"/>
    <property type="match status" value="1"/>
</dbReference>
<gene>
    <name evidence="1" type="ORF">FHR38_003000</name>
</gene>
<dbReference type="RefSeq" id="WP_221449026.1">
    <property type="nucleotide sequence ID" value="NZ_JACHJW010000001.1"/>
</dbReference>
<reference evidence="1 2" key="1">
    <citation type="submission" date="2020-08" db="EMBL/GenBank/DDBJ databases">
        <title>Sequencing the genomes of 1000 actinobacteria strains.</title>
        <authorList>
            <person name="Klenk H.-P."/>
        </authorList>
    </citation>
    <scope>NUCLEOTIDE SEQUENCE [LARGE SCALE GENOMIC DNA]</scope>
    <source>
        <strain evidence="1 2">DSM 45886</strain>
    </source>
</reference>
<dbReference type="AlphaFoldDB" id="A0A7W7WQ96"/>
<dbReference type="InterPro" id="IPR010310">
    <property type="entry name" value="T7SS_ESAT-6-like"/>
</dbReference>
<protein>
    <submittedName>
        <fullName evidence="1">Uncharacterized protein YukE</fullName>
    </submittedName>
</protein>
<keyword evidence="2" id="KW-1185">Reference proteome</keyword>
<dbReference type="Proteomes" id="UP000578819">
    <property type="component" value="Unassembled WGS sequence"/>
</dbReference>
<organism evidence="1 2">
    <name type="scientific">Micromonospora polyrhachis</name>
    <dbReference type="NCBI Taxonomy" id="1282883"/>
    <lineage>
        <taxon>Bacteria</taxon>
        <taxon>Bacillati</taxon>
        <taxon>Actinomycetota</taxon>
        <taxon>Actinomycetes</taxon>
        <taxon>Micromonosporales</taxon>
        <taxon>Micromonosporaceae</taxon>
        <taxon>Micromonospora</taxon>
    </lineage>
</organism>
<comment type="caution">
    <text evidence="1">The sequence shown here is derived from an EMBL/GenBank/DDBJ whole genome shotgun (WGS) entry which is preliminary data.</text>
</comment>
<proteinExistence type="predicted"/>
<name>A0A7W7WQ96_9ACTN</name>
<evidence type="ECO:0000313" key="1">
    <source>
        <dbReference type="EMBL" id="MBB4959267.1"/>
    </source>
</evidence>
<evidence type="ECO:0000313" key="2">
    <source>
        <dbReference type="Proteomes" id="UP000578819"/>
    </source>
</evidence>
<dbReference type="EMBL" id="JACHJW010000001">
    <property type="protein sequence ID" value="MBB4959267.1"/>
    <property type="molecule type" value="Genomic_DNA"/>
</dbReference>